<feature type="region of interest" description="Disordered" evidence="1">
    <location>
        <begin position="284"/>
        <end position="419"/>
    </location>
</feature>
<reference evidence="2" key="1">
    <citation type="submission" date="2022-08" db="EMBL/GenBank/DDBJ databases">
        <title>A Global Phylogenomic Analysis of the Shiitake Genus Lentinula.</title>
        <authorList>
            <consortium name="DOE Joint Genome Institute"/>
            <person name="Sierra-Patev S."/>
            <person name="Min B."/>
            <person name="Naranjo-Ortiz M."/>
            <person name="Looney B."/>
            <person name="Konkel Z."/>
            <person name="Slot J.C."/>
            <person name="Sakamoto Y."/>
            <person name="Steenwyk J.L."/>
            <person name="Rokas A."/>
            <person name="Carro J."/>
            <person name="Camarero S."/>
            <person name="Ferreira P."/>
            <person name="Molpeceres G."/>
            <person name="Ruiz-Duenas F.J."/>
            <person name="Serrano A."/>
            <person name="Henrissat B."/>
            <person name="Drula E."/>
            <person name="Hughes K.W."/>
            <person name="Mata J.L."/>
            <person name="Ishikawa N.K."/>
            <person name="Vargas-Isla R."/>
            <person name="Ushijima S."/>
            <person name="Smith C.A."/>
            <person name="Ahrendt S."/>
            <person name="Andreopoulos W."/>
            <person name="He G."/>
            <person name="Labutti K."/>
            <person name="Lipzen A."/>
            <person name="Ng V."/>
            <person name="Riley R."/>
            <person name="Sandor L."/>
            <person name="Barry K."/>
            <person name="Martinez A.T."/>
            <person name="Xiao Y."/>
            <person name="Gibbons J.G."/>
            <person name="Terashima K."/>
            <person name="Grigoriev I.V."/>
            <person name="Hibbett D.S."/>
        </authorList>
    </citation>
    <scope>NUCLEOTIDE SEQUENCE</scope>
    <source>
        <strain evidence="2">RHP3577 ss4</strain>
    </source>
</reference>
<keyword evidence="3" id="KW-1185">Reference proteome</keyword>
<evidence type="ECO:0000313" key="2">
    <source>
        <dbReference type="EMBL" id="KAJ4484490.1"/>
    </source>
</evidence>
<feature type="compositionally biased region" description="Polar residues" evidence="1">
    <location>
        <begin position="374"/>
        <end position="384"/>
    </location>
</feature>
<feature type="region of interest" description="Disordered" evidence="1">
    <location>
        <begin position="199"/>
        <end position="223"/>
    </location>
</feature>
<accession>A0ABQ8VAN3</accession>
<protein>
    <submittedName>
        <fullName evidence="2">Uncharacterized protein</fullName>
    </submittedName>
</protein>
<comment type="caution">
    <text evidence="2">The sequence shown here is derived from an EMBL/GenBank/DDBJ whole genome shotgun (WGS) entry which is preliminary data.</text>
</comment>
<evidence type="ECO:0000313" key="3">
    <source>
        <dbReference type="Proteomes" id="UP001150217"/>
    </source>
</evidence>
<name>A0ABQ8VAN3_9AGAR</name>
<sequence>MFLVRKPFHVYESEQDTEHLFHEFLRDPSHRQLIDQWIRLAYWAGPTSTFSRAFYSLWRTDPDRKKLYGCVDHLAEMETAMTLRDMALVLDIGTDLLKLDDPREPRRELTNEKEKEVESCKFKYSESLESPEPFPSVQSLESQWPPTCRSVALTLTGPRVTFRPLPEVVTPVSFKTMKSPFAYLEWHKEIDKRLADGEASSAFRSPHSGDLGEGHCNDSSVGEESMKTTVVNRAEGIATESQSGTHSTRSKDTELAVQVETASSEIDSLGRCFVESGVESFNLSATRQTESPKIHNPPSGGHSEEIENRVKTPVVHPLRSPKSARAEKKQRFSNLNNQSNQSVHVSESMGPPSPDIVSRDNKRPLTIRIPPLNPQSEFVGSPSSGAGFYHDGQPSSPLTPLVPGSSPGAPPGPISTALVGGPLIHRRSARIAKKHLGETVAGPSSRRG</sequence>
<feature type="compositionally biased region" description="Polar residues" evidence="1">
    <location>
        <begin position="332"/>
        <end position="345"/>
    </location>
</feature>
<organism evidence="2 3">
    <name type="scientific">Lentinula lateritia</name>
    <dbReference type="NCBI Taxonomy" id="40482"/>
    <lineage>
        <taxon>Eukaryota</taxon>
        <taxon>Fungi</taxon>
        <taxon>Dikarya</taxon>
        <taxon>Basidiomycota</taxon>
        <taxon>Agaricomycotina</taxon>
        <taxon>Agaricomycetes</taxon>
        <taxon>Agaricomycetidae</taxon>
        <taxon>Agaricales</taxon>
        <taxon>Marasmiineae</taxon>
        <taxon>Omphalotaceae</taxon>
        <taxon>Lentinula</taxon>
    </lineage>
</organism>
<proteinExistence type="predicted"/>
<evidence type="ECO:0000256" key="1">
    <source>
        <dbReference type="SAM" id="MobiDB-lite"/>
    </source>
</evidence>
<gene>
    <name evidence="2" type="ORF">C8R41DRAFT_921748</name>
</gene>
<dbReference type="Proteomes" id="UP001150217">
    <property type="component" value="Unassembled WGS sequence"/>
</dbReference>
<dbReference type="EMBL" id="JANVFT010000054">
    <property type="protein sequence ID" value="KAJ4484490.1"/>
    <property type="molecule type" value="Genomic_DNA"/>
</dbReference>